<dbReference type="KEGG" id="vg:11541247"/>
<dbReference type="CDD" id="cd00085">
    <property type="entry name" value="HNHc"/>
    <property type="match status" value="1"/>
</dbReference>
<dbReference type="GO" id="GO:0008270">
    <property type="term" value="F:zinc ion binding"/>
    <property type="evidence" value="ECO:0007669"/>
    <property type="project" value="InterPro"/>
</dbReference>
<keyword evidence="2" id="KW-0378">Hydrolase</keyword>
<dbReference type="RefSeq" id="YP_005087044.1">
    <property type="nucleotide sequence ID" value="NC_016651.1"/>
</dbReference>
<dbReference type="InterPro" id="IPR044925">
    <property type="entry name" value="His-Me_finger_sf"/>
</dbReference>
<evidence type="ECO:0000313" key="3">
    <source>
        <dbReference type="Proteomes" id="UP000005428"/>
    </source>
</evidence>
<reference evidence="2 3" key="1">
    <citation type="submission" date="2011-06" db="EMBL/GenBank/DDBJ databases">
        <title>Small but sufficient: a novel Rhodococcus phage RRH1.</title>
        <authorList>
            <person name="Petrovski S."/>
        </authorList>
    </citation>
    <scope>NUCLEOTIDE SEQUENCE [LARGE SCALE GENOMIC DNA]</scope>
</reference>
<sequence length="91" mass="10010">MSDTRTSWSGRVAQRLTALTLATYGDVCHLCGRAGATTADHVVPRVQGGDNSIDNLRPAHLSCNSRRGDMPLDQYRTRYPIVTGAPPSRRW</sequence>
<dbReference type="SUPFAM" id="SSF54060">
    <property type="entry name" value="His-Me finger endonucleases"/>
    <property type="match status" value="1"/>
</dbReference>
<dbReference type="Pfam" id="PF01844">
    <property type="entry name" value="HNH"/>
    <property type="match status" value="1"/>
</dbReference>
<dbReference type="GO" id="GO:0004519">
    <property type="term" value="F:endonuclease activity"/>
    <property type="evidence" value="ECO:0007669"/>
    <property type="project" value="UniProtKB-KW"/>
</dbReference>
<dbReference type="GeneID" id="11541247"/>
<dbReference type="SMART" id="SM00507">
    <property type="entry name" value="HNHc"/>
    <property type="match status" value="1"/>
</dbReference>
<name>G9FGW5_9CAUD</name>
<accession>G9FGW5</accession>
<protein>
    <submittedName>
        <fullName evidence="2">HNH endonuclease</fullName>
    </submittedName>
</protein>
<dbReference type="OrthoDB" id="15469at10239"/>
<dbReference type="Proteomes" id="UP000005428">
    <property type="component" value="Segment"/>
</dbReference>
<dbReference type="InterPro" id="IPR002711">
    <property type="entry name" value="HNH"/>
</dbReference>
<proteinExistence type="predicted"/>
<evidence type="ECO:0000259" key="1">
    <source>
        <dbReference type="SMART" id="SM00507"/>
    </source>
</evidence>
<dbReference type="GO" id="GO:0003676">
    <property type="term" value="F:nucleic acid binding"/>
    <property type="evidence" value="ECO:0007669"/>
    <property type="project" value="InterPro"/>
</dbReference>
<dbReference type="Gene3D" id="1.10.30.50">
    <property type="match status" value="1"/>
</dbReference>
<organism evidence="2 3">
    <name type="scientific">Rhodococcus phage RRH1</name>
    <dbReference type="NCBI Taxonomy" id="1109717"/>
    <lineage>
        <taxon>Viruses</taxon>
        <taxon>Duplodnaviria</taxon>
        <taxon>Heunggongvirae</taxon>
        <taxon>Uroviricota</taxon>
        <taxon>Caudoviricetes</taxon>
        <taxon>Caudoviricetes incertae sedis</taxon>
        <taxon>Edwardsroadvirus</taxon>
        <taxon>Edwardsroadvirus RRH1</taxon>
    </lineage>
</organism>
<dbReference type="InterPro" id="IPR003615">
    <property type="entry name" value="HNH_nuc"/>
</dbReference>
<dbReference type="EMBL" id="JN116822">
    <property type="protein sequence ID" value="AEV51854.1"/>
    <property type="molecule type" value="Genomic_DNA"/>
</dbReference>
<evidence type="ECO:0000313" key="2">
    <source>
        <dbReference type="EMBL" id="AEV51854.1"/>
    </source>
</evidence>
<keyword evidence="2" id="KW-0255">Endonuclease</keyword>
<keyword evidence="2" id="KW-0540">Nuclease</keyword>
<feature type="domain" description="HNH nuclease" evidence="1">
    <location>
        <begin position="16"/>
        <end position="65"/>
    </location>
</feature>
<keyword evidence="3" id="KW-1185">Reference proteome</keyword>